<feature type="compositionally biased region" description="Polar residues" evidence="15">
    <location>
        <begin position="172"/>
        <end position="187"/>
    </location>
</feature>
<keyword evidence="19" id="KW-1185">Reference proteome</keyword>
<keyword evidence="8" id="KW-1015">Disulfide bond</keyword>
<dbReference type="PRINTS" id="PR01904">
    <property type="entry name" value="GPR40FAMILY"/>
</dbReference>
<accession>A0A8C4U186</accession>
<name>A0A8C4U186_FALTI</name>
<evidence type="ECO:0000256" key="13">
    <source>
        <dbReference type="ARBA" id="ARBA00045206"/>
    </source>
</evidence>
<evidence type="ECO:0000256" key="1">
    <source>
        <dbReference type="ARBA" id="ARBA00004651"/>
    </source>
</evidence>
<dbReference type="Pfam" id="PF00001">
    <property type="entry name" value="7tm_1"/>
    <property type="match status" value="2"/>
</dbReference>
<dbReference type="PROSITE" id="PS50262">
    <property type="entry name" value="G_PROTEIN_RECEP_F1_2"/>
    <property type="match status" value="1"/>
</dbReference>
<evidence type="ECO:0000256" key="8">
    <source>
        <dbReference type="ARBA" id="ARBA00023157"/>
    </source>
</evidence>
<dbReference type="OMA" id="LIRIRCH"/>
<evidence type="ECO:0000256" key="12">
    <source>
        <dbReference type="ARBA" id="ARBA00033166"/>
    </source>
</evidence>
<dbReference type="InterPro" id="IPR000276">
    <property type="entry name" value="GPCR_Rhodpsn"/>
</dbReference>
<evidence type="ECO:0000256" key="6">
    <source>
        <dbReference type="ARBA" id="ARBA00023040"/>
    </source>
</evidence>
<dbReference type="OrthoDB" id="5961208at2759"/>
<evidence type="ECO:0000256" key="10">
    <source>
        <dbReference type="ARBA" id="ARBA00023180"/>
    </source>
</evidence>
<dbReference type="PANTHER" id="PTHR45822:SF5">
    <property type="entry name" value="FREE FATTY ACID RECEPTOR 2"/>
    <property type="match status" value="1"/>
</dbReference>
<feature type="compositionally biased region" description="Polar residues" evidence="15">
    <location>
        <begin position="197"/>
        <end position="206"/>
    </location>
</feature>
<evidence type="ECO:0000256" key="11">
    <source>
        <dbReference type="ARBA" id="ARBA00023224"/>
    </source>
</evidence>
<keyword evidence="7 16" id="KW-0472">Membrane</keyword>
<dbReference type="Proteomes" id="UP000694562">
    <property type="component" value="Unplaced"/>
</dbReference>
<keyword evidence="5 16" id="KW-1133">Transmembrane helix</keyword>
<protein>
    <recommendedName>
        <fullName evidence="2">Free fatty acid receptor 1</fullName>
    </recommendedName>
    <alternativeName>
        <fullName evidence="12">G-protein coupled receptor 40</fullName>
    </alternativeName>
</protein>
<sequence length="480" mass="51262">MSTSSDVLLLNLTAADLLLLLFLPFRMAEATAGMTWPLPVDLCPVANFCFFSSIYLSTLFLAALSVERYLGVVFPLRYKSHRRPTRAVATSVVLWLLVFSHCSVIFVAHYHSGRNPVVVNGSMGVTSGGSVVEGFKLGSSRLAKGEGLEPNGVTLGSSKGFDLQSFNISNPKDSISGGFSPNGSRISSPDGPRISSPGGSITDGFNPSSSEISSPDGSRISSPGGSIAGGFIHSSSRISSPNLLNPKVSKISSPSDPMDLPRRGSKTPPGTTSPLNTSSSSKSTISTSQTSTQAASSPTTIISQTSSPPRSSAPTTPHNHPRPPKCYDDFSEDQLNLVLPLRLEIFLLLFLLPFMVTIFCYVNFTRVLLARPNIPSEKKHRAVGLAVATMVNLGVCFMPYNLSHLVGFVEGRSPSWRVYVLLLTSLNAALDPIIFYFSSTAVQKATAGVVLALKVKFWGWVGWCYGVCSPEAPRDESEGS</sequence>
<comment type="function">
    <text evidence="13">G-protein coupled receptor for medium and long chain saturated and unsaturated fatty acids that plays an important role in glucose homeostasis. Fatty acid binding increases glucose-stimulated insulin secretion, and may also enhance the secretion of glucagon-like peptide 1 (GLP-1). May also play a role in bone homeostasis; receptor signaling activates pathways that inhibit osteoclast differentiation. Ligand binding leads to a conformation change that triggers signaling via G-proteins that activate phospholipase C, leading to an increase of the intracellular calcium concentration. Seems to act through a G(q) and G(i)-mediated pathway. Mediates the anti-inflammatory effects of omega-3 polyunsaturated fatty acids (PUFAs) via inhibition of NLRP3 inflammasome activation.</text>
</comment>
<comment type="subcellular location">
    <subcellularLocation>
        <location evidence="1">Cell membrane</location>
        <topology evidence="1">Multi-pass membrane protein</topology>
    </subcellularLocation>
</comment>
<dbReference type="Gene3D" id="1.20.1070.10">
    <property type="entry name" value="Rhodopsin 7-helix transmembrane proteins"/>
    <property type="match status" value="2"/>
</dbReference>
<dbReference type="GO" id="GO:0071398">
    <property type="term" value="P:cellular response to fatty acid"/>
    <property type="evidence" value="ECO:0007669"/>
    <property type="project" value="TreeGrafter"/>
</dbReference>
<evidence type="ECO:0000256" key="16">
    <source>
        <dbReference type="SAM" id="Phobius"/>
    </source>
</evidence>
<evidence type="ECO:0000313" key="18">
    <source>
        <dbReference type="Ensembl" id="ENSFTIP00000004658.1"/>
    </source>
</evidence>
<feature type="region of interest" description="Disordered" evidence="15">
    <location>
        <begin position="172"/>
        <end position="326"/>
    </location>
</feature>
<evidence type="ECO:0000256" key="2">
    <source>
        <dbReference type="ARBA" id="ARBA00021527"/>
    </source>
</evidence>
<comment type="similarity">
    <text evidence="14">Belongs to the G-protein coupled receptor 1 family.</text>
</comment>
<evidence type="ECO:0000256" key="9">
    <source>
        <dbReference type="ARBA" id="ARBA00023170"/>
    </source>
</evidence>
<dbReference type="PANTHER" id="PTHR45822">
    <property type="entry name" value="FREE FATTY ACID RECEPTOR 2-RELATED"/>
    <property type="match status" value="1"/>
</dbReference>
<dbReference type="PRINTS" id="PR01905">
    <property type="entry name" value="FATTYACIDR"/>
</dbReference>
<evidence type="ECO:0000256" key="5">
    <source>
        <dbReference type="ARBA" id="ARBA00022989"/>
    </source>
</evidence>
<dbReference type="SUPFAM" id="SSF81321">
    <property type="entry name" value="Family A G protein-coupled receptor-like"/>
    <property type="match status" value="2"/>
</dbReference>
<evidence type="ECO:0000313" key="19">
    <source>
        <dbReference type="Proteomes" id="UP000694562"/>
    </source>
</evidence>
<keyword evidence="6 14" id="KW-0297">G-protein coupled receptor</keyword>
<dbReference type="InterPro" id="IPR013313">
    <property type="entry name" value="GPR40_recept_FA"/>
</dbReference>
<proteinExistence type="inferred from homology"/>
<feature type="transmembrane region" description="Helical" evidence="16">
    <location>
        <begin position="7"/>
        <end position="25"/>
    </location>
</feature>
<reference evidence="18" key="1">
    <citation type="submission" date="2025-08" db="UniProtKB">
        <authorList>
            <consortium name="Ensembl"/>
        </authorList>
    </citation>
    <scope>IDENTIFICATION</scope>
</reference>
<dbReference type="GO" id="GO:0004930">
    <property type="term" value="F:G protein-coupled receptor activity"/>
    <property type="evidence" value="ECO:0007669"/>
    <property type="project" value="UniProtKB-KW"/>
</dbReference>
<feature type="transmembrane region" description="Helical" evidence="16">
    <location>
        <begin position="381"/>
        <end position="400"/>
    </location>
</feature>
<feature type="compositionally biased region" description="Polar residues" evidence="15">
    <location>
        <begin position="233"/>
        <end position="243"/>
    </location>
</feature>
<dbReference type="Ensembl" id="ENSFTIT00000004883.1">
    <property type="protein sequence ID" value="ENSFTIP00000004658.1"/>
    <property type="gene ID" value="ENSFTIG00000003226.1"/>
</dbReference>
<feature type="transmembrane region" description="Helical" evidence="16">
    <location>
        <begin position="87"/>
        <end position="110"/>
    </location>
</feature>
<feature type="domain" description="G-protein coupled receptors family 1 profile" evidence="17">
    <location>
        <begin position="1"/>
        <end position="435"/>
    </location>
</feature>
<evidence type="ECO:0000256" key="14">
    <source>
        <dbReference type="RuleBase" id="RU000688"/>
    </source>
</evidence>
<keyword evidence="3" id="KW-1003">Cell membrane</keyword>
<keyword evidence="11 14" id="KW-0807">Transducer</keyword>
<organism evidence="18 19">
    <name type="scientific">Falco tinnunculus</name>
    <name type="common">Common kestrel</name>
    <dbReference type="NCBI Taxonomy" id="100819"/>
    <lineage>
        <taxon>Eukaryota</taxon>
        <taxon>Metazoa</taxon>
        <taxon>Chordata</taxon>
        <taxon>Craniata</taxon>
        <taxon>Vertebrata</taxon>
        <taxon>Euteleostomi</taxon>
        <taxon>Archelosauria</taxon>
        <taxon>Archosauria</taxon>
        <taxon>Dinosauria</taxon>
        <taxon>Saurischia</taxon>
        <taxon>Theropoda</taxon>
        <taxon>Coelurosauria</taxon>
        <taxon>Aves</taxon>
        <taxon>Neognathae</taxon>
        <taxon>Neoaves</taxon>
        <taxon>Telluraves</taxon>
        <taxon>Australaves</taxon>
        <taxon>Falconiformes</taxon>
        <taxon>Falconidae</taxon>
        <taxon>Falco</taxon>
    </lineage>
</organism>
<evidence type="ECO:0000259" key="17">
    <source>
        <dbReference type="PROSITE" id="PS50262"/>
    </source>
</evidence>
<dbReference type="PROSITE" id="PS00237">
    <property type="entry name" value="G_PROTEIN_RECEP_F1_1"/>
    <property type="match status" value="1"/>
</dbReference>
<evidence type="ECO:0000256" key="4">
    <source>
        <dbReference type="ARBA" id="ARBA00022692"/>
    </source>
</evidence>
<feature type="transmembrane region" description="Helical" evidence="16">
    <location>
        <begin position="416"/>
        <end position="437"/>
    </location>
</feature>
<keyword evidence="10" id="KW-0325">Glycoprotein</keyword>
<dbReference type="AlphaFoldDB" id="A0A8C4U186"/>
<dbReference type="InterPro" id="IPR013312">
    <property type="entry name" value="GPR40-rel_orph"/>
</dbReference>
<dbReference type="GO" id="GO:0005886">
    <property type="term" value="C:plasma membrane"/>
    <property type="evidence" value="ECO:0007669"/>
    <property type="project" value="UniProtKB-SubCell"/>
</dbReference>
<feature type="compositionally biased region" description="Low complexity" evidence="15">
    <location>
        <begin position="207"/>
        <end position="225"/>
    </location>
</feature>
<evidence type="ECO:0000256" key="7">
    <source>
        <dbReference type="ARBA" id="ARBA00023136"/>
    </source>
</evidence>
<keyword evidence="4 14" id="KW-0812">Transmembrane</keyword>
<dbReference type="PRINTS" id="PR00237">
    <property type="entry name" value="GPCRRHODOPSN"/>
</dbReference>
<feature type="compositionally biased region" description="Low complexity" evidence="15">
    <location>
        <begin position="267"/>
        <end position="317"/>
    </location>
</feature>
<evidence type="ECO:0000256" key="3">
    <source>
        <dbReference type="ARBA" id="ARBA00022475"/>
    </source>
</evidence>
<feature type="transmembrane region" description="Helical" evidence="16">
    <location>
        <begin position="45"/>
        <end position="66"/>
    </location>
</feature>
<dbReference type="InterPro" id="IPR017452">
    <property type="entry name" value="GPCR_Rhodpsn_7TM"/>
</dbReference>
<keyword evidence="9 14" id="KW-0675">Receptor</keyword>
<reference evidence="18" key="2">
    <citation type="submission" date="2025-09" db="UniProtKB">
        <authorList>
            <consortium name="Ensembl"/>
        </authorList>
    </citation>
    <scope>IDENTIFICATION</scope>
</reference>
<feature type="transmembrane region" description="Helical" evidence="16">
    <location>
        <begin position="345"/>
        <end position="369"/>
    </location>
</feature>
<evidence type="ECO:0000256" key="15">
    <source>
        <dbReference type="SAM" id="MobiDB-lite"/>
    </source>
</evidence>